<name>A0A844H6W9_9RHOB</name>
<evidence type="ECO:0000313" key="1">
    <source>
        <dbReference type="EMBL" id="MTH36616.1"/>
    </source>
</evidence>
<protein>
    <submittedName>
        <fullName evidence="1">Uncharacterized protein</fullName>
    </submittedName>
</protein>
<dbReference type="AlphaFoldDB" id="A0A844H6W9"/>
<organism evidence="1 2">
    <name type="scientific">Paracoccus limosus</name>
    <dbReference type="NCBI Taxonomy" id="913252"/>
    <lineage>
        <taxon>Bacteria</taxon>
        <taxon>Pseudomonadati</taxon>
        <taxon>Pseudomonadota</taxon>
        <taxon>Alphaproteobacteria</taxon>
        <taxon>Rhodobacterales</taxon>
        <taxon>Paracoccaceae</taxon>
        <taxon>Paracoccus</taxon>
    </lineage>
</organism>
<reference evidence="1 2" key="1">
    <citation type="submission" date="2019-11" db="EMBL/GenBank/DDBJ databases">
        <authorList>
            <person name="Dong K."/>
        </authorList>
    </citation>
    <scope>NUCLEOTIDE SEQUENCE [LARGE SCALE GENOMIC DNA]</scope>
    <source>
        <strain evidence="1 2">JCM 17370</strain>
    </source>
</reference>
<proteinExistence type="predicted"/>
<keyword evidence="2" id="KW-1185">Reference proteome</keyword>
<accession>A0A844H6W9</accession>
<dbReference type="Proteomes" id="UP000442533">
    <property type="component" value="Unassembled WGS sequence"/>
</dbReference>
<dbReference type="EMBL" id="WMIF01000052">
    <property type="protein sequence ID" value="MTH36616.1"/>
    <property type="molecule type" value="Genomic_DNA"/>
</dbReference>
<sequence>MLLGAKRSLRVPVCKAIAYRRHGKSKADDVTSVLFSFADIKEAMLRKDNDGKVQRLTIRTFLPTIIVDEVSVMEEQSPVLGRGGFDETARKRMFAYMLSGKDASSVVASEKKAIITARLNAQVVSIERLAQRSCGPPRR</sequence>
<gene>
    <name evidence="1" type="ORF">GL279_18725</name>
</gene>
<evidence type="ECO:0000313" key="2">
    <source>
        <dbReference type="Proteomes" id="UP000442533"/>
    </source>
</evidence>
<comment type="caution">
    <text evidence="1">The sequence shown here is derived from an EMBL/GenBank/DDBJ whole genome shotgun (WGS) entry which is preliminary data.</text>
</comment>